<protein>
    <submittedName>
        <fullName evidence="1">Uncharacterized protein</fullName>
    </submittedName>
</protein>
<reference evidence="1" key="1">
    <citation type="submission" date="2021-03" db="EMBL/GenBank/DDBJ databases">
        <authorList>
            <person name="Tran Van P."/>
        </authorList>
    </citation>
    <scope>NUCLEOTIDE SEQUENCE</scope>
</reference>
<name>A0ABN7PCB8_TIMPD</name>
<accession>A0ABN7PCB8</accession>
<sequence length="65" mass="7130">MDNFTDLCCLVKESVDWGKHTIVCAATWTTPYTSASSKLHAVSPRSCYTDRAATAVSDDSAHIHR</sequence>
<evidence type="ECO:0000313" key="2">
    <source>
        <dbReference type="Proteomes" id="UP001153148"/>
    </source>
</evidence>
<gene>
    <name evidence="1" type="ORF">TPAB3V08_LOCUS10624</name>
</gene>
<feature type="non-terminal residue" evidence="1">
    <location>
        <position position="65"/>
    </location>
</feature>
<keyword evidence="2" id="KW-1185">Reference proteome</keyword>
<dbReference type="EMBL" id="CAJPIN010028128">
    <property type="protein sequence ID" value="CAG2063677.1"/>
    <property type="molecule type" value="Genomic_DNA"/>
</dbReference>
<evidence type="ECO:0000313" key="1">
    <source>
        <dbReference type="EMBL" id="CAG2063677.1"/>
    </source>
</evidence>
<proteinExistence type="predicted"/>
<dbReference type="Proteomes" id="UP001153148">
    <property type="component" value="Unassembled WGS sequence"/>
</dbReference>
<organism evidence="1 2">
    <name type="scientific">Timema podura</name>
    <name type="common">Walking stick</name>
    <dbReference type="NCBI Taxonomy" id="61482"/>
    <lineage>
        <taxon>Eukaryota</taxon>
        <taxon>Metazoa</taxon>
        <taxon>Ecdysozoa</taxon>
        <taxon>Arthropoda</taxon>
        <taxon>Hexapoda</taxon>
        <taxon>Insecta</taxon>
        <taxon>Pterygota</taxon>
        <taxon>Neoptera</taxon>
        <taxon>Polyneoptera</taxon>
        <taxon>Phasmatodea</taxon>
        <taxon>Timematodea</taxon>
        <taxon>Timematoidea</taxon>
        <taxon>Timematidae</taxon>
        <taxon>Timema</taxon>
    </lineage>
</organism>
<comment type="caution">
    <text evidence="1">The sequence shown here is derived from an EMBL/GenBank/DDBJ whole genome shotgun (WGS) entry which is preliminary data.</text>
</comment>